<evidence type="ECO:0000256" key="1">
    <source>
        <dbReference type="ARBA" id="ARBA00060839"/>
    </source>
</evidence>
<dbReference type="Proteomes" id="UP000472271">
    <property type="component" value="Chromosome 4"/>
</dbReference>
<feature type="compositionally biased region" description="Basic and acidic residues" evidence="3">
    <location>
        <begin position="106"/>
        <end position="117"/>
    </location>
</feature>
<dbReference type="FunFam" id="3.40.50.1010:FF:000012">
    <property type="entry name" value="SWT1, RNA endoribonuclease homolog"/>
    <property type="match status" value="1"/>
</dbReference>
<keyword evidence="6" id="KW-1185">Reference proteome</keyword>
<feature type="compositionally biased region" description="Basic and acidic residues" evidence="3">
    <location>
        <begin position="40"/>
        <end position="56"/>
    </location>
</feature>
<organism evidence="5 6">
    <name type="scientific">Sphaeramia orbicularis</name>
    <name type="common">orbiculate cardinalfish</name>
    <dbReference type="NCBI Taxonomy" id="375764"/>
    <lineage>
        <taxon>Eukaryota</taxon>
        <taxon>Metazoa</taxon>
        <taxon>Chordata</taxon>
        <taxon>Craniata</taxon>
        <taxon>Vertebrata</taxon>
        <taxon>Euteleostomi</taxon>
        <taxon>Actinopterygii</taxon>
        <taxon>Neopterygii</taxon>
        <taxon>Teleostei</taxon>
        <taxon>Neoteleostei</taxon>
        <taxon>Acanthomorphata</taxon>
        <taxon>Gobiaria</taxon>
        <taxon>Kurtiformes</taxon>
        <taxon>Apogonoidei</taxon>
        <taxon>Apogonidae</taxon>
        <taxon>Apogoninae</taxon>
        <taxon>Sphaeramia</taxon>
    </lineage>
</organism>
<dbReference type="SUPFAM" id="SSF88723">
    <property type="entry name" value="PIN domain-like"/>
    <property type="match status" value="1"/>
</dbReference>
<dbReference type="InterPro" id="IPR052626">
    <property type="entry name" value="SWT1_Regulator"/>
</dbReference>
<accession>A0A673CCT4</accession>
<evidence type="ECO:0000256" key="2">
    <source>
        <dbReference type="ARBA" id="ARBA00074620"/>
    </source>
</evidence>
<reference evidence="5" key="2">
    <citation type="submission" date="2025-08" db="UniProtKB">
        <authorList>
            <consortium name="Ensembl"/>
        </authorList>
    </citation>
    <scope>IDENTIFICATION</scope>
</reference>
<name>A0A673CCT4_9TELE</name>
<evidence type="ECO:0000259" key="4">
    <source>
        <dbReference type="SMART" id="SM00670"/>
    </source>
</evidence>
<dbReference type="Ensembl" id="ENSSORT00005051761.1">
    <property type="protein sequence ID" value="ENSSORP00005050547.1"/>
    <property type="gene ID" value="ENSSORG00005022910.1"/>
</dbReference>
<feature type="compositionally biased region" description="Polar residues" evidence="3">
    <location>
        <begin position="325"/>
        <end position="336"/>
    </location>
</feature>
<dbReference type="InterPro" id="IPR002716">
    <property type="entry name" value="PIN_dom"/>
</dbReference>
<evidence type="ECO:0000313" key="6">
    <source>
        <dbReference type="Proteomes" id="UP000472271"/>
    </source>
</evidence>
<feature type="domain" description="PIN" evidence="4">
    <location>
        <begin position="404"/>
        <end position="532"/>
    </location>
</feature>
<dbReference type="InterPro" id="IPR029060">
    <property type="entry name" value="PIN-like_dom_sf"/>
</dbReference>
<feature type="region of interest" description="Disordered" evidence="3">
    <location>
        <begin position="278"/>
        <end position="355"/>
    </location>
</feature>
<dbReference type="PANTHER" id="PTHR16161:SF0">
    <property type="entry name" value="TRANSCRIPTIONAL PROTEIN SWT1"/>
    <property type="match status" value="1"/>
</dbReference>
<dbReference type="PANTHER" id="PTHR16161">
    <property type="entry name" value="TRANSCRIPTIONAL PROTEIN SWT1"/>
    <property type="match status" value="1"/>
</dbReference>
<dbReference type="GO" id="GO:0005634">
    <property type="term" value="C:nucleus"/>
    <property type="evidence" value="ECO:0007669"/>
    <property type="project" value="TreeGrafter"/>
</dbReference>
<protein>
    <recommendedName>
        <fullName evidence="2">Transcriptional protein SWT1</fullName>
    </recommendedName>
</protein>
<evidence type="ECO:0000256" key="3">
    <source>
        <dbReference type="SAM" id="MobiDB-lite"/>
    </source>
</evidence>
<dbReference type="Pfam" id="PF13638">
    <property type="entry name" value="PIN_4"/>
    <property type="match status" value="1"/>
</dbReference>
<evidence type="ECO:0000313" key="5">
    <source>
        <dbReference type="Ensembl" id="ENSSORP00005050547.1"/>
    </source>
</evidence>
<dbReference type="AlphaFoldDB" id="A0A673CCT4"/>
<reference evidence="5" key="3">
    <citation type="submission" date="2025-09" db="UniProtKB">
        <authorList>
            <consortium name="Ensembl"/>
        </authorList>
    </citation>
    <scope>IDENTIFICATION</scope>
</reference>
<dbReference type="Gene3D" id="3.40.50.1010">
    <property type="entry name" value="5'-nuclease"/>
    <property type="match status" value="1"/>
</dbReference>
<comment type="similarity">
    <text evidence="1">Belongs to the SWT1 family.</text>
</comment>
<dbReference type="SMART" id="SM00670">
    <property type="entry name" value="PINc"/>
    <property type="match status" value="1"/>
</dbReference>
<reference evidence="5" key="1">
    <citation type="submission" date="2019-06" db="EMBL/GenBank/DDBJ databases">
        <authorList>
            <consortium name="Wellcome Sanger Institute Data Sharing"/>
        </authorList>
    </citation>
    <scope>NUCLEOTIDE SEQUENCE [LARGE SCALE GENOMIC DNA]</scope>
</reference>
<feature type="compositionally biased region" description="Basic and acidic residues" evidence="3">
    <location>
        <begin position="180"/>
        <end position="207"/>
    </location>
</feature>
<dbReference type="CDD" id="cd18727">
    <property type="entry name" value="PIN_Swt1-like"/>
    <property type="match status" value="1"/>
</dbReference>
<feature type="region of interest" description="Disordered" evidence="3">
    <location>
        <begin position="40"/>
        <end position="217"/>
    </location>
</feature>
<sequence length="917" mass="101771">MCYFLCFYTCRHRDHRASVSVRDDSKSTRHIKKPVYRLNKTEATGHRSVHKDEERTKTKHFTAPLQEDNSCRKGKTATVSGSNSVKKGPSQPLKNAAGVLPGSKKTTSERSFDERSSQRSTIRLKTQLMRPSLVSGEQREQKQKERKRKHQHDEAPKTAEYLNPIKTREPSKSSAVSKDSLSDKRKELVKQKEQQRHLEKDMKDKKIPPCTEKSAMTKCTTSKSSSVVSNTFTSVPGNITVLSHQAAEPSSTRQKISFSISSLKSHFKIPKIAKVRPADITAKGSGDGEKHGTEPSYAGTSQKSFKHDAVQPSPYHVDVPPHLNPPNQDKTSSSAGQPPVVCDPGPSPQHHQKQVVEELHLARSEKRLEVDVMQSYGELTSMDIDPPEEGATDTQWKQQPQQNLILVLDTNILLSHLNYVKQIISHGCGALGFPVVLIPWVVLQELDALKKDRGLSGSVAHLATPAIAYIYNSVRNREPHLWGQSMQQAAQSNNGLSAENNDDRVLQCCLQYRSLYPECALILCTDDKNLCSKALLSGVKALRKNDLEAEVMRSSHGFPSLQIIQIPMIPHTSAIPPTPALGRSCTTVEPLSQEKAGLSAGKDNTPLSRVENEDVRNCDLSCCFSELENCLKAALSDVLELEMKAAFDNLWLDVVHRKPPWSLLDVLRCMKKHWIAVFGQIVPRKKEKTVEHLIDFFDSGRKLDRDATVNALQESKDLLKAFVKSSSHVPSAISVVENLFHKLQTQGESPASDVVMNDDDEDKQPTCTQVSPQEVWALFETIWSNVCQISLEVFKALGFDPHNMLSVQPVGGPPPPQDAMACLQKLCCVVSQLLQAFSSILSSAPGLVEVQTLLSVIQASEIVDVDKLTAEDLLECFSQQEYREKLSLGGSQLMQMKDALDRCVAFTGQHLAFTSQL</sequence>
<dbReference type="InParanoid" id="A0A673CCT4"/>
<proteinExistence type="inferred from homology"/>
<gene>
    <name evidence="5" type="primary">swt1</name>
</gene>